<dbReference type="EMBL" id="MQVR01000025">
    <property type="protein sequence ID" value="OKL54155.1"/>
    <property type="molecule type" value="Genomic_DNA"/>
</dbReference>
<sequence>MPEALRLRLAGFASEDGLVEVVDHTDALVGHCSVAELPGCARSGTFRFSPISGADVTMGIRRRGIANPLRNRFVIAHASGTDEIQESKLANFLRFNAAGIVAGHELDVRARLTGAIAIGHDGQQIASITAIDRHQSYVDVVSSADERLLGISVLMLLIYRRHHQQADIVAEYFGGR</sequence>
<gene>
    <name evidence="1" type="ORF">BSZ39_05705</name>
</gene>
<dbReference type="RefSeq" id="WP_073716411.1">
    <property type="nucleotide sequence ID" value="NZ_MQVR01000025.1"/>
</dbReference>
<comment type="caution">
    <text evidence="1">The sequence shown here is derived from an EMBL/GenBank/DDBJ whole genome shotgun (WGS) entry which is preliminary data.</text>
</comment>
<proteinExistence type="predicted"/>
<accession>A0A1Q5Q324</accession>
<dbReference type="OrthoDB" id="9787361at2"/>
<dbReference type="AlphaFoldDB" id="A0A1Q5Q324"/>
<organism evidence="1 2">
    <name type="scientific">Bowdeniella nasicola</name>
    <dbReference type="NCBI Taxonomy" id="208480"/>
    <lineage>
        <taxon>Bacteria</taxon>
        <taxon>Bacillati</taxon>
        <taxon>Actinomycetota</taxon>
        <taxon>Actinomycetes</taxon>
        <taxon>Actinomycetales</taxon>
        <taxon>Actinomycetaceae</taxon>
        <taxon>Bowdeniella</taxon>
    </lineage>
</organism>
<evidence type="ECO:0000313" key="2">
    <source>
        <dbReference type="Proteomes" id="UP000185628"/>
    </source>
</evidence>
<name>A0A1Q5Q324_9ACTO</name>
<keyword evidence="2" id="KW-1185">Reference proteome</keyword>
<evidence type="ECO:0000313" key="1">
    <source>
        <dbReference type="EMBL" id="OKL54155.1"/>
    </source>
</evidence>
<dbReference type="Proteomes" id="UP000185628">
    <property type="component" value="Unassembled WGS sequence"/>
</dbReference>
<protein>
    <submittedName>
        <fullName evidence="1">Uncharacterized protein</fullName>
    </submittedName>
</protein>
<reference evidence="2" key="1">
    <citation type="submission" date="2016-12" db="EMBL/GenBank/DDBJ databases">
        <authorList>
            <person name="Meng X."/>
        </authorList>
    </citation>
    <scope>NUCLEOTIDE SEQUENCE [LARGE SCALE GENOMIC DNA]</scope>
    <source>
        <strain evidence="2">DSM 19116</strain>
    </source>
</reference>